<dbReference type="EMBL" id="LSLI01000022">
    <property type="protein sequence ID" value="KXS32671.1"/>
    <property type="molecule type" value="Genomic_DNA"/>
</dbReference>
<reference evidence="1 2" key="1">
    <citation type="submission" date="2016-02" db="EMBL/GenBank/DDBJ databases">
        <authorList>
            <person name="Wen L."/>
            <person name="He K."/>
            <person name="Yang H."/>
        </authorList>
    </citation>
    <scope>NUCLEOTIDE SEQUENCE [LARGE SCALE GENOMIC DNA]</scope>
    <source>
        <strain evidence="1">ShG14-8</strain>
    </source>
</reference>
<proteinExistence type="predicted"/>
<reference evidence="1 2" key="2">
    <citation type="submission" date="2016-03" db="EMBL/GenBank/DDBJ databases">
        <title>New uncultured bacterium of the family Gallionellaceae from acid mine drainage: description and reconstruction of genome based on metagenomic analysis of microbial community.</title>
        <authorList>
            <person name="Kadnikov V."/>
            <person name="Ivasenko D."/>
            <person name="Beletsky A."/>
            <person name="Mardanov A."/>
            <person name="Danilova E."/>
            <person name="Pimenov N."/>
            <person name="Karnachuk O."/>
            <person name="Ravin N."/>
        </authorList>
    </citation>
    <scope>NUCLEOTIDE SEQUENCE [LARGE SCALE GENOMIC DNA]</scope>
    <source>
        <strain evidence="1">ShG14-8</strain>
    </source>
</reference>
<dbReference type="AlphaFoldDB" id="A0A139BUN4"/>
<sequence>MPARLIESLRHDHRLTSSAAAPVPLFFRKSFRQLAYRDSQSGTFLAQPFGVRPYYGRMRLLFSGEDSK</sequence>
<evidence type="ECO:0000313" key="1">
    <source>
        <dbReference type="EMBL" id="KXS32671.1"/>
    </source>
</evidence>
<evidence type="ECO:0000313" key="2">
    <source>
        <dbReference type="Proteomes" id="UP000070578"/>
    </source>
</evidence>
<accession>A0A139BUN4</accession>
<name>A0A139BUN4_9PROT</name>
<gene>
    <name evidence="1" type="ORF">AWT59_1198</name>
</gene>
<dbReference type="Proteomes" id="UP000070578">
    <property type="component" value="Unassembled WGS sequence"/>
</dbReference>
<organism evidence="1 2">
    <name type="scientific">Candidatus Gallionella acididurans</name>
    <dbReference type="NCBI Taxonomy" id="1796491"/>
    <lineage>
        <taxon>Bacteria</taxon>
        <taxon>Pseudomonadati</taxon>
        <taxon>Pseudomonadota</taxon>
        <taxon>Betaproteobacteria</taxon>
        <taxon>Nitrosomonadales</taxon>
        <taxon>Gallionellaceae</taxon>
        <taxon>Gallionella</taxon>
    </lineage>
</organism>
<comment type="caution">
    <text evidence="1">The sequence shown here is derived from an EMBL/GenBank/DDBJ whole genome shotgun (WGS) entry which is preliminary data.</text>
</comment>
<protein>
    <submittedName>
        <fullName evidence="1">Uncharacterized protein</fullName>
    </submittedName>
</protein>